<dbReference type="SUPFAM" id="SSF53474">
    <property type="entry name" value="alpha/beta-Hydrolases"/>
    <property type="match status" value="1"/>
</dbReference>
<dbReference type="InterPro" id="IPR002918">
    <property type="entry name" value="Lipase_EstA/Esterase_EstB"/>
</dbReference>
<reference evidence="2 3" key="1">
    <citation type="submission" date="2019-06" db="EMBL/GenBank/DDBJ databases">
        <title>Sequencing the genomes of 1000 actinobacteria strains.</title>
        <authorList>
            <person name="Klenk H.-P."/>
        </authorList>
    </citation>
    <scope>NUCLEOTIDE SEQUENCE [LARGE SCALE GENOMIC DNA]</scope>
    <source>
        <strain evidence="2 3">DSM 46699</strain>
    </source>
</reference>
<evidence type="ECO:0000313" key="3">
    <source>
        <dbReference type="Proteomes" id="UP000316184"/>
    </source>
</evidence>
<dbReference type="Gene3D" id="3.40.50.1820">
    <property type="entry name" value="alpha/beta hydrolase"/>
    <property type="match status" value="1"/>
</dbReference>
<feature type="signal peptide" evidence="1">
    <location>
        <begin position="1"/>
        <end position="20"/>
    </location>
</feature>
<organism evidence="2 3">
    <name type="scientific">Saccharopolyspora dendranthemae</name>
    <dbReference type="NCBI Taxonomy" id="1181886"/>
    <lineage>
        <taxon>Bacteria</taxon>
        <taxon>Bacillati</taxon>
        <taxon>Actinomycetota</taxon>
        <taxon>Actinomycetes</taxon>
        <taxon>Pseudonocardiales</taxon>
        <taxon>Pseudonocardiaceae</taxon>
        <taxon>Saccharopolyspora</taxon>
    </lineage>
</organism>
<dbReference type="Pfam" id="PF01674">
    <property type="entry name" value="Lipase_2"/>
    <property type="match status" value="1"/>
</dbReference>
<protein>
    <submittedName>
        <fullName evidence="2">Triacylglycerol lipase</fullName>
    </submittedName>
</protein>
<keyword evidence="3" id="KW-1185">Reference proteome</keyword>
<dbReference type="InterPro" id="IPR029058">
    <property type="entry name" value="AB_hydrolase_fold"/>
</dbReference>
<dbReference type="EMBL" id="VIWX01000001">
    <property type="protein sequence ID" value="TWG07749.1"/>
    <property type="molecule type" value="Genomic_DNA"/>
</dbReference>
<dbReference type="OrthoDB" id="8871309at2"/>
<sequence>MRVSRLVLAAVAAAVMTVSAALPAAADEPLPVPYQFLPSAITAGAQINAPGTNDWACRPSPEHPRPVVLVHGTVGNKSTNWATYGPLLKNEGYCVFALTYGAPASSPTGHDALGGFGDMRASAAQLAKFVDEVRASTGSDQVDLVGHSQGTLMPAHYVKFLGGAPAVKNYISIAPAWNGTGTDPARPLSALANAFGVQLPVCGACPQLLTGSEFITDLHEGGLASPGVEYLNIMTKYDELVVPYTSGAAPGMTNIVIQDVCPEDFSDHLQLAADPNAARLVLNRLDPANARPVACRAQLPAVGGA</sequence>
<comment type="caution">
    <text evidence="2">The sequence shown here is derived from an EMBL/GenBank/DDBJ whole genome shotgun (WGS) entry which is preliminary data.</text>
</comment>
<proteinExistence type="predicted"/>
<dbReference type="RefSeq" id="WP_145736040.1">
    <property type="nucleotide sequence ID" value="NZ_VIWX01000001.1"/>
</dbReference>
<dbReference type="AlphaFoldDB" id="A0A561V807"/>
<evidence type="ECO:0000313" key="2">
    <source>
        <dbReference type="EMBL" id="TWG07749.1"/>
    </source>
</evidence>
<dbReference type="Proteomes" id="UP000316184">
    <property type="component" value="Unassembled WGS sequence"/>
</dbReference>
<keyword evidence="1" id="KW-0732">Signal</keyword>
<dbReference type="PANTHER" id="PTHR32015">
    <property type="entry name" value="FASTING INDUCED LIPASE"/>
    <property type="match status" value="1"/>
</dbReference>
<dbReference type="PANTHER" id="PTHR32015:SF1">
    <property type="entry name" value="LIPASE"/>
    <property type="match status" value="1"/>
</dbReference>
<dbReference type="GO" id="GO:0016298">
    <property type="term" value="F:lipase activity"/>
    <property type="evidence" value="ECO:0007669"/>
    <property type="project" value="TreeGrafter"/>
</dbReference>
<name>A0A561V807_9PSEU</name>
<feature type="chain" id="PRO_5038989959" evidence="1">
    <location>
        <begin position="21"/>
        <end position="305"/>
    </location>
</feature>
<evidence type="ECO:0000256" key="1">
    <source>
        <dbReference type="SAM" id="SignalP"/>
    </source>
</evidence>
<accession>A0A561V807</accession>
<gene>
    <name evidence="2" type="ORF">FHU35_11368</name>
</gene>
<dbReference type="GO" id="GO:0016042">
    <property type="term" value="P:lipid catabolic process"/>
    <property type="evidence" value="ECO:0007669"/>
    <property type="project" value="InterPro"/>
</dbReference>